<organism evidence="1">
    <name type="scientific">Arundo donax</name>
    <name type="common">Giant reed</name>
    <name type="synonym">Donax arundinaceus</name>
    <dbReference type="NCBI Taxonomy" id="35708"/>
    <lineage>
        <taxon>Eukaryota</taxon>
        <taxon>Viridiplantae</taxon>
        <taxon>Streptophyta</taxon>
        <taxon>Embryophyta</taxon>
        <taxon>Tracheophyta</taxon>
        <taxon>Spermatophyta</taxon>
        <taxon>Magnoliopsida</taxon>
        <taxon>Liliopsida</taxon>
        <taxon>Poales</taxon>
        <taxon>Poaceae</taxon>
        <taxon>PACMAD clade</taxon>
        <taxon>Arundinoideae</taxon>
        <taxon>Arundineae</taxon>
        <taxon>Arundo</taxon>
    </lineage>
</organism>
<reference evidence="1" key="1">
    <citation type="submission" date="2014-09" db="EMBL/GenBank/DDBJ databases">
        <authorList>
            <person name="Magalhaes I.L.F."/>
            <person name="Oliveira U."/>
            <person name="Santos F.R."/>
            <person name="Vidigal T.H.D.A."/>
            <person name="Brescovit A.D."/>
            <person name="Santos A.J."/>
        </authorList>
    </citation>
    <scope>NUCLEOTIDE SEQUENCE</scope>
    <source>
        <tissue evidence="1">Shoot tissue taken approximately 20 cm above the soil surface</tissue>
    </source>
</reference>
<protein>
    <submittedName>
        <fullName evidence="1">Uncharacterized protein</fullName>
    </submittedName>
</protein>
<reference evidence="1" key="2">
    <citation type="journal article" date="2015" name="Data Brief">
        <title>Shoot transcriptome of the giant reed, Arundo donax.</title>
        <authorList>
            <person name="Barrero R.A."/>
            <person name="Guerrero F.D."/>
            <person name="Moolhuijzen P."/>
            <person name="Goolsby J.A."/>
            <person name="Tidwell J."/>
            <person name="Bellgard S.E."/>
            <person name="Bellgard M.I."/>
        </authorList>
    </citation>
    <scope>NUCLEOTIDE SEQUENCE</scope>
    <source>
        <tissue evidence="1">Shoot tissue taken approximately 20 cm above the soil surface</tissue>
    </source>
</reference>
<sequence length="37" mass="4059">MLPQPRSCAVAPDWCIDAEDHAPGECYDAPHALPRQP</sequence>
<dbReference type="AlphaFoldDB" id="A0A0A9GFD8"/>
<evidence type="ECO:0000313" key="1">
    <source>
        <dbReference type="EMBL" id="JAE23825.1"/>
    </source>
</evidence>
<proteinExistence type="predicted"/>
<dbReference type="EMBL" id="GBRH01174071">
    <property type="protein sequence ID" value="JAE23825.1"/>
    <property type="molecule type" value="Transcribed_RNA"/>
</dbReference>
<accession>A0A0A9GFD8</accession>
<name>A0A0A9GFD8_ARUDO</name>